<gene>
    <name evidence="1" type="ORF">B296_00036332</name>
</gene>
<reference evidence="1 2" key="1">
    <citation type="journal article" date="2014" name="Agronomy (Basel)">
        <title>A Draft Genome Sequence for Ensete ventricosum, the Drought-Tolerant Tree Against Hunger.</title>
        <authorList>
            <person name="Harrison J."/>
            <person name="Moore K.A."/>
            <person name="Paszkiewicz K."/>
            <person name="Jones T."/>
            <person name="Grant M."/>
            <person name="Ambacheew D."/>
            <person name="Muzemil S."/>
            <person name="Studholme D.J."/>
        </authorList>
    </citation>
    <scope>NUCLEOTIDE SEQUENCE [LARGE SCALE GENOMIC DNA]</scope>
</reference>
<proteinExistence type="predicted"/>
<sequence length="191" mass="20646">MSVCGSSYPCQEQGRVLLHYCLVCGKLNSPLLLCTTIKPSGWAQWSIMKKEMVVKHGESMSFALPATALSRDAPRSGTDAPSSAMVVGSSSSRVYRLRAECVGAGTAIKGFAAATGMVDQDEEADRIPDNRSKKMEKSSCCKCGCKWNSNGLGGSRLGRSLHAEPMWEMGPIWCGPKPAFEMTLLRRSCPF</sequence>
<dbReference type="EMBL" id="AMZH03025347">
    <property type="protein sequence ID" value="RRT35229.1"/>
    <property type="molecule type" value="Genomic_DNA"/>
</dbReference>
<protein>
    <submittedName>
        <fullName evidence="1">Uncharacterized protein</fullName>
    </submittedName>
</protein>
<accession>A0A426X6Y4</accession>
<dbReference type="AlphaFoldDB" id="A0A426X6Y4"/>
<name>A0A426X6Y4_ENSVE</name>
<evidence type="ECO:0000313" key="2">
    <source>
        <dbReference type="Proteomes" id="UP000287651"/>
    </source>
</evidence>
<comment type="caution">
    <text evidence="1">The sequence shown here is derived from an EMBL/GenBank/DDBJ whole genome shotgun (WGS) entry which is preliminary data.</text>
</comment>
<organism evidence="1 2">
    <name type="scientific">Ensete ventricosum</name>
    <name type="common">Abyssinian banana</name>
    <name type="synonym">Musa ensete</name>
    <dbReference type="NCBI Taxonomy" id="4639"/>
    <lineage>
        <taxon>Eukaryota</taxon>
        <taxon>Viridiplantae</taxon>
        <taxon>Streptophyta</taxon>
        <taxon>Embryophyta</taxon>
        <taxon>Tracheophyta</taxon>
        <taxon>Spermatophyta</taxon>
        <taxon>Magnoliopsida</taxon>
        <taxon>Liliopsida</taxon>
        <taxon>Zingiberales</taxon>
        <taxon>Musaceae</taxon>
        <taxon>Ensete</taxon>
    </lineage>
</organism>
<evidence type="ECO:0000313" key="1">
    <source>
        <dbReference type="EMBL" id="RRT35229.1"/>
    </source>
</evidence>
<dbReference type="Proteomes" id="UP000287651">
    <property type="component" value="Unassembled WGS sequence"/>
</dbReference>